<dbReference type="AlphaFoldDB" id="A0A128ED30"/>
<dbReference type="InterPro" id="IPR035965">
    <property type="entry name" value="PAS-like_dom_sf"/>
</dbReference>
<name>A0A128ED30_9BACT</name>
<dbReference type="Pfam" id="PF08447">
    <property type="entry name" value="PAS_3"/>
    <property type="match status" value="1"/>
</dbReference>
<organism evidence="2 3">
    <name type="scientific">Campylobacter geochelonis</name>
    <dbReference type="NCBI Taxonomy" id="1780362"/>
    <lineage>
        <taxon>Bacteria</taxon>
        <taxon>Pseudomonadati</taxon>
        <taxon>Campylobacterota</taxon>
        <taxon>Epsilonproteobacteria</taxon>
        <taxon>Campylobacterales</taxon>
        <taxon>Campylobacteraceae</taxon>
        <taxon>Campylobacter</taxon>
    </lineage>
</organism>
<dbReference type="Gene3D" id="3.30.450.20">
    <property type="entry name" value="PAS domain"/>
    <property type="match status" value="1"/>
</dbReference>
<dbReference type="PROSITE" id="PS50112">
    <property type="entry name" value="PAS"/>
    <property type="match status" value="1"/>
</dbReference>
<dbReference type="RefSeq" id="WP_075494313.1">
    <property type="nucleotide sequence ID" value="NZ_CP053844.1"/>
</dbReference>
<reference evidence="2 3" key="1">
    <citation type="submission" date="2016-02" db="EMBL/GenBank/DDBJ databases">
        <authorList>
            <consortium name="Pathogen Informatics"/>
        </authorList>
    </citation>
    <scope>NUCLEOTIDE SEQUENCE [LARGE SCALE GENOMIC DNA]</scope>
    <source>
        <strain evidence="2 3">RC20</strain>
    </source>
</reference>
<dbReference type="NCBIfam" id="TIGR00229">
    <property type="entry name" value="sensory_box"/>
    <property type="match status" value="1"/>
</dbReference>
<dbReference type="InterPro" id="IPR000014">
    <property type="entry name" value="PAS"/>
</dbReference>
<dbReference type="OrthoDB" id="9806477at2"/>
<evidence type="ECO:0000313" key="3">
    <source>
        <dbReference type="Proteomes" id="UP000069632"/>
    </source>
</evidence>
<proteinExistence type="predicted"/>
<dbReference type="CDD" id="cd00130">
    <property type="entry name" value="PAS"/>
    <property type="match status" value="1"/>
</dbReference>
<keyword evidence="3" id="KW-1185">Reference proteome</keyword>
<dbReference type="InterPro" id="IPR013655">
    <property type="entry name" value="PAS_fold_3"/>
</dbReference>
<dbReference type="Proteomes" id="UP000069632">
    <property type="component" value="Unassembled WGS sequence"/>
</dbReference>
<protein>
    <submittedName>
        <fullName evidence="2">Signal-transduction sensor protein</fullName>
    </submittedName>
</protein>
<evidence type="ECO:0000259" key="1">
    <source>
        <dbReference type="PROSITE" id="PS50112"/>
    </source>
</evidence>
<sequence>MDKISSNRPMPKDVEIQINPNRYIVSKTDPKGVITYANAYFASICGYTPDELVGKCHNIIRHPDMPRLVFKMLWDRIAQDKDITLVIKNLAKDGSYYWVSTKFESVKDPITNKVLSFTAYRQAVPNEVKKIMSGIYQELSYAEQLGGMELSNEIFDKILARYKKSDYDELINAILINSKNFKR</sequence>
<evidence type="ECO:0000313" key="2">
    <source>
        <dbReference type="EMBL" id="CZE46397.1"/>
    </source>
</evidence>
<accession>A0A128ED30</accession>
<gene>
    <name evidence="2" type="primary">aer_1</name>
    <name evidence="2" type="ORF">ERS672216_00347</name>
</gene>
<dbReference type="EMBL" id="FIZP01000001">
    <property type="protein sequence ID" value="CZE46397.1"/>
    <property type="molecule type" value="Genomic_DNA"/>
</dbReference>
<feature type="domain" description="PAS" evidence="1">
    <location>
        <begin position="29"/>
        <end position="55"/>
    </location>
</feature>
<dbReference type="SUPFAM" id="SSF55785">
    <property type="entry name" value="PYP-like sensor domain (PAS domain)"/>
    <property type="match status" value="1"/>
</dbReference>